<dbReference type="SFLD" id="SFLDG01124">
    <property type="entry name" value="C0.1:_RNA_Pol_CTD_Phosphatase"/>
    <property type="match status" value="1"/>
</dbReference>
<comment type="catalytic activity">
    <reaction evidence="5">
        <text>O-phospho-L-threonyl-[protein] + H2O = L-threonyl-[protein] + phosphate</text>
        <dbReference type="Rhea" id="RHEA:47004"/>
        <dbReference type="Rhea" id="RHEA-COMP:11060"/>
        <dbReference type="Rhea" id="RHEA-COMP:11605"/>
        <dbReference type="ChEBI" id="CHEBI:15377"/>
        <dbReference type="ChEBI" id="CHEBI:30013"/>
        <dbReference type="ChEBI" id="CHEBI:43474"/>
        <dbReference type="ChEBI" id="CHEBI:61977"/>
        <dbReference type="EC" id="3.1.3.16"/>
    </reaction>
</comment>
<dbReference type="InterPro" id="IPR040078">
    <property type="entry name" value="RNA_Pol_CTD_Phosphatase"/>
</dbReference>
<name>A0ABS2XHH9_POLSP</name>
<feature type="non-terminal residue" evidence="7">
    <location>
        <position position="1"/>
    </location>
</feature>
<evidence type="ECO:0000256" key="3">
    <source>
        <dbReference type="ARBA" id="ARBA00022912"/>
    </source>
</evidence>
<dbReference type="NCBIfam" id="TIGR02251">
    <property type="entry name" value="HIF-SF_euk"/>
    <property type="match status" value="1"/>
</dbReference>
<dbReference type="PROSITE" id="PS50969">
    <property type="entry name" value="FCP1"/>
    <property type="match status" value="1"/>
</dbReference>
<dbReference type="SUPFAM" id="SSF56784">
    <property type="entry name" value="HAD-like"/>
    <property type="match status" value="1"/>
</dbReference>
<dbReference type="InterPro" id="IPR050365">
    <property type="entry name" value="TIM50"/>
</dbReference>
<dbReference type="InterPro" id="IPR036412">
    <property type="entry name" value="HAD-like_sf"/>
</dbReference>
<sequence length="222" mass="25201">MSKAGDQKDIAGGPQILLLSARNLVYEIQSRDNVTAVKPLLPQVKSQDVGKICVLIDLDETLVHSSFKPVNNADFIIPVEIDGTVHQVYVLKRPHVDEFLQRMGELFECVLFTASLAKYADPVSDLLDKWGTFRSRLFRESCVFHRGNYVKDLSRLGRDLKKSIIIDNSPASYIFHPDNAVPVVSWFDDMSDTELLDLIPFFERLSKVDDVYTVLKQQRTIS</sequence>
<evidence type="ECO:0000313" key="7">
    <source>
        <dbReference type="EMBL" id="MBN3273715.1"/>
    </source>
</evidence>
<evidence type="ECO:0000313" key="8">
    <source>
        <dbReference type="Proteomes" id="UP001166093"/>
    </source>
</evidence>
<dbReference type="Proteomes" id="UP001166093">
    <property type="component" value="Unassembled WGS sequence"/>
</dbReference>
<accession>A0ABS2XHH9</accession>
<dbReference type="CDD" id="cd07521">
    <property type="entry name" value="HAD_FCP1-like"/>
    <property type="match status" value="1"/>
</dbReference>
<keyword evidence="8" id="KW-1185">Reference proteome</keyword>
<dbReference type="SMART" id="SM00577">
    <property type="entry name" value="CPDc"/>
    <property type="match status" value="1"/>
</dbReference>
<dbReference type="Pfam" id="PF03031">
    <property type="entry name" value="NIF"/>
    <property type="match status" value="1"/>
</dbReference>
<feature type="non-terminal residue" evidence="7">
    <location>
        <position position="222"/>
    </location>
</feature>
<feature type="domain" description="FCP1 homology" evidence="6">
    <location>
        <begin position="47"/>
        <end position="205"/>
    </location>
</feature>
<evidence type="ECO:0000256" key="4">
    <source>
        <dbReference type="ARBA" id="ARBA00047761"/>
    </source>
</evidence>
<dbReference type="SFLD" id="SFLDS00003">
    <property type="entry name" value="Haloacid_Dehalogenase"/>
    <property type="match status" value="1"/>
</dbReference>
<dbReference type="EMBL" id="JAAWVQ010033958">
    <property type="protein sequence ID" value="MBN3273715.1"/>
    <property type="molecule type" value="Genomic_DNA"/>
</dbReference>
<evidence type="ECO:0000259" key="6">
    <source>
        <dbReference type="PROSITE" id="PS50969"/>
    </source>
</evidence>
<keyword evidence="2" id="KW-0378">Hydrolase</keyword>
<dbReference type="InterPro" id="IPR023214">
    <property type="entry name" value="HAD_sf"/>
</dbReference>
<comment type="caution">
    <text evidence="7">The sequence shown here is derived from an EMBL/GenBank/DDBJ whole genome shotgun (WGS) entry which is preliminary data.</text>
</comment>
<evidence type="ECO:0000256" key="1">
    <source>
        <dbReference type="ARBA" id="ARBA00013081"/>
    </source>
</evidence>
<dbReference type="Gene3D" id="3.40.50.1000">
    <property type="entry name" value="HAD superfamily/HAD-like"/>
    <property type="match status" value="1"/>
</dbReference>
<proteinExistence type="predicted"/>
<comment type="catalytic activity">
    <reaction evidence="4">
        <text>O-phospho-L-seryl-[protein] + H2O = L-seryl-[protein] + phosphate</text>
        <dbReference type="Rhea" id="RHEA:20629"/>
        <dbReference type="Rhea" id="RHEA-COMP:9863"/>
        <dbReference type="Rhea" id="RHEA-COMP:11604"/>
        <dbReference type="ChEBI" id="CHEBI:15377"/>
        <dbReference type="ChEBI" id="CHEBI:29999"/>
        <dbReference type="ChEBI" id="CHEBI:43474"/>
        <dbReference type="ChEBI" id="CHEBI:83421"/>
        <dbReference type="EC" id="3.1.3.16"/>
    </reaction>
</comment>
<dbReference type="InterPro" id="IPR011948">
    <property type="entry name" value="Dullard_phosphatase"/>
</dbReference>
<evidence type="ECO:0000256" key="2">
    <source>
        <dbReference type="ARBA" id="ARBA00022801"/>
    </source>
</evidence>
<reference evidence="7" key="1">
    <citation type="journal article" date="2021" name="Cell">
        <title>Tracing the genetic footprints of vertebrate landing in non-teleost ray-finned fishes.</title>
        <authorList>
            <person name="Bi X."/>
            <person name="Wang K."/>
            <person name="Yang L."/>
            <person name="Pan H."/>
            <person name="Jiang H."/>
            <person name="Wei Q."/>
            <person name="Fang M."/>
            <person name="Yu H."/>
            <person name="Zhu C."/>
            <person name="Cai Y."/>
            <person name="He Y."/>
            <person name="Gan X."/>
            <person name="Zeng H."/>
            <person name="Yu D."/>
            <person name="Zhu Y."/>
            <person name="Jiang H."/>
            <person name="Qiu Q."/>
            <person name="Yang H."/>
            <person name="Zhang Y.E."/>
            <person name="Wang W."/>
            <person name="Zhu M."/>
            <person name="He S."/>
            <person name="Zhang G."/>
        </authorList>
    </citation>
    <scope>NUCLEOTIDE SEQUENCE</scope>
    <source>
        <strain evidence="7">Pddl_001</strain>
    </source>
</reference>
<dbReference type="EC" id="3.1.3.16" evidence="1"/>
<gene>
    <name evidence="7" type="primary">Ctdsp1</name>
    <name evidence="7" type="ORF">GTO93_0005731</name>
</gene>
<evidence type="ECO:0000256" key="5">
    <source>
        <dbReference type="ARBA" id="ARBA00048336"/>
    </source>
</evidence>
<protein>
    <recommendedName>
        <fullName evidence="1">protein-serine/threonine phosphatase</fullName>
        <ecNumber evidence="1">3.1.3.16</ecNumber>
    </recommendedName>
</protein>
<keyword evidence="3" id="KW-0904">Protein phosphatase</keyword>
<organism evidence="7 8">
    <name type="scientific">Polyodon spathula</name>
    <name type="common">North American paddlefish</name>
    <name type="synonym">Squalus spathula</name>
    <dbReference type="NCBI Taxonomy" id="7913"/>
    <lineage>
        <taxon>Eukaryota</taxon>
        <taxon>Metazoa</taxon>
        <taxon>Chordata</taxon>
        <taxon>Craniata</taxon>
        <taxon>Vertebrata</taxon>
        <taxon>Euteleostomi</taxon>
        <taxon>Actinopterygii</taxon>
        <taxon>Chondrostei</taxon>
        <taxon>Acipenseriformes</taxon>
        <taxon>Polyodontidae</taxon>
        <taxon>Polyodon</taxon>
    </lineage>
</organism>
<dbReference type="PANTHER" id="PTHR12210">
    <property type="entry name" value="DULLARD PROTEIN PHOSPHATASE"/>
    <property type="match status" value="1"/>
</dbReference>
<dbReference type="InterPro" id="IPR004274">
    <property type="entry name" value="FCP1_dom"/>
</dbReference>